<evidence type="ECO:0000259" key="5">
    <source>
        <dbReference type="PROSITE" id="PS50887"/>
    </source>
</evidence>
<dbReference type="Pfam" id="PF00990">
    <property type="entry name" value="GGDEF"/>
    <property type="match status" value="1"/>
</dbReference>
<dbReference type="InterPro" id="IPR043128">
    <property type="entry name" value="Rev_trsase/Diguanyl_cyclase"/>
</dbReference>
<feature type="domain" description="PAC" evidence="2">
    <location>
        <begin position="725"/>
        <end position="777"/>
    </location>
</feature>
<organism evidence="6 7">
    <name type="scientific">Candidatus Gallionella acididurans</name>
    <dbReference type="NCBI Taxonomy" id="1796491"/>
    <lineage>
        <taxon>Bacteria</taxon>
        <taxon>Pseudomonadati</taxon>
        <taxon>Pseudomonadota</taxon>
        <taxon>Betaproteobacteria</taxon>
        <taxon>Nitrosomonadales</taxon>
        <taxon>Gallionellaceae</taxon>
        <taxon>Gallionella</taxon>
    </lineage>
</organism>
<dbReference type="InterPro" id="IPR001610">
    <property type="entry name" value="PAC"/>
</dbReference>
<dbReference type="AlphaFoldDB" id="A0A139BVL6"/>
<dbReference type="GO" id="GO:0003824">
    <property type="term" value="F:catalytic activity"/>
    <property type="evidence" value="ECO:0007669"/>
    <property type="project" value="UniProtKB-ARBA"/>
</dbReference>
<dbReference type="PANTHER" id="PTHR44757:SF2">
    <property type="entry name" value="BIOFILM ARCHITECTURE MAINTENANCE PROTEIN MBAA"/>
    <property type="match status" value="1"/>
</dbReference>
<dbReference type="InterPro" id="IPR029787">
    <property type="entry name" value="Nucleotide_cyclase"/>
</dbReference>
<feature type="domain" description="HAMP" evidence="4">
    <location>
        <begin position="334"/>
        <end position="386"/>
    </location>
</feature>
<dbReference type="NCBIfam" id="TIGR00229">
    <property type="entry name" value="sensory_box"/>
    <property type="match status" value="3"/>
</dbReference>
<dbReference type="CDD" id="cd18773">
    <property type="entry name" value="PDC1_HK_sensor"/>
    <property type="match status" value="1"/>
</dbReference>
<dbReference type="SMART" id="SM00052">
    <property type="entry name" value="EAL"/>
    <property type="match status" value="1"/>
</dbReference>
<evidence type="ECO:0000313" key="7">
    <source>
        <dbReference type="Proteomes" id="UP000070578"/>
    </source>
</evidence>
<dbReference type="Pfam" id="PF00563">
    <property type="entry name" value="EAL"/>
    <property type="match status" value="1"/>
</dbReference>
<reference evidence="6 7" key="2">
    <citation type="submission" date="2016-03" db="EMBL/GenBank/DDBJ databases">
        <title>New uncultured bacterium of the family Gallionellaceae from acid mine drainage: description and reconstruction of genome based on metagenomic analysis of microbial community.</title>
        <authorList>
            <person name="Kadnikov V."/>
            <person name="Ivasenko D."/>
            <person name="Beletsky A."/>
            <person name="Mardanov A."/>
            <person name="Danilova E."/>
            <person name="Pimenov N."/>
            <person name="Karnachuk O."/>
            <person name="Ravin N."/>
        </authorList>
    </citation>
    <scope>NUCLEOTIDE SEQUENCE [LARGE SCALE GENOMIC DNA]</scope>
    <source>
        <strain evidence="6">ShG14-8</strain>
    </source>
</reference>
<dbReference type="SMART" id="SM00304">
    <property type="entry name" value="HAMP"/>
    <property type="match status" value="1"/>
</dbReference>
<dbReference type="PROSITE" id="PS50112">
    <property type="entry name" value="PAS"/>
    <property type="match status" value="1"/>
</dbReference>
<dbReference type="PATRIC" id="fig|1796491.3.peg.944"/>
<dbReference type="InterPro" id="IPR013656">
    <property type="entry name" value="PAS_4"/>
</dbReference>
<feature type="domain" description="PAC" evidence="2">
    <location>
        <begin position="476"/>
        <end position="528"/>
    </location>
</feature>
<evidence type="ECO:0000259" key="4">
    <source>
        <dbReference type="PROSITE" id="PS50885"/>
    </source>
</evidence>
<dbReference type="InterPro" id="IPR000014">
    <property type="entry name" value="PAS"/>
</dbReference>
<dbReference type="EMBL" id="LSLI01000013">
    <property type="protein sequence ID" value="KXS33020.1"/>
    <property type="molecule type" value="Genomic_DNA"/>
</dbReference>
<sequence length="1214" mass="136752">MTISRRLLLLFLLVAVLPLALFSYFDLQQSEAMLRAEALDRMSGLADKKLIQVRKYLSERVQDVRMLARGPRVMDSISILPGEYAQGWRNSAAYIREDARNRQYFDRYVEDEGVFYDVFLITPQGQVVYTQKHEVDFATNLLTGPYRDSQLAQAFRTASMTLEPVISGYEYYSPSRAPGLFIVAPVMVNGKFRGMFAVQLGNSLFYQVATDAAGLGLSGEVAFAQRDGDGFVVTTPLKYRPDAALKLRLGGQESLKLPMPLAVFGEAGRGMMPDYRGKQELAAWRYLPELNWGMVVKIDADEVLAPIAHQRIVLLTAVLGLLLCVGLVAYYFGRRLAVPLQELARGAEEGALGNLTRRVSEQGNDEIGILGRAFNRMAENLQSLHRSLETRVEERTAQLTLSLAQLRIKDAAIASSMDPVAISGMDGRISYVNQAYVDLWRLKGPEDAIGHFPMEFLEDPEAAVAAMEILRRQGYWRGELRALRSDGSLADLELSASVVTDEAGKPLCMMASFQDVTEKIRNQLSLRHKQNLLNEAQRLGHIGSWELDHVGGELLWSDEVYRMLDLDQAQGQPLYQKFLEVVHPDDREKMHRTYMQSLQDRQPYELEHRLLFGDGHVRWVKEYCYSDFDENGQPLRSVGTMQDITESKLKEDQLRIAAIAFETHDAIMITGPDNRIMRVNRAFEKITGYSTNEVVGHTPHMLSSGKHDQDFYREMWRQIAETGQWQGEIWDKRRNGDEYPKWLTITTVRDVAGQVSHYVGIFSDISQRKLAEEEIFSLAFYDTLTKLPNRRLFQERFSHALAASERSGIYGVLLFLDLDKFKVLNDTLGHGVGDLLLIEVAARIKVCVREIDTIARMGGDEFVVLIEEVDPDAAETTQKAAHVAEKIRSELGKPYLLGGQVQHSSPSIGVCLYRGRTESVDTLLKHADLAMYQAKSAGRNTVCFFDPAMQQAVEERAALEKDLRSAISLQEMHLYYQIQVDNEHRPLGAEALLRWIHPARGMVSPGQFIPLAEESMLIAEIGQWVLEMACSQLKLWEKNPLARSLTLAINVGAQQFALPDFVAQVAAAIKKHHIIPSRLKLELTESVVLGDVQGTIATMKALRKLGVRLSMDDFGTGYSSLSYLKLLPLDQLKIDQSFVRDITADPNDALLVQTIIDMATNFRLDVIAEGVETDAQLAFLRRNGCKAYQGYLFSKPVPIEEFEALLGTHWWRHA</sequence>
<feature type="domain" description="GGDEF" evidence="5">
    <location>
        <begin position="809"/>
        <end position="947"/>
    </location>
</feature>
<dbReference type="CDD" id="cd06225">
    <property type="entry name" value="HAMP"/>
    <property type="match status" value="1"/>
</dbReference>
<name>A0A139BVL6_9PROT</name>
<dbReference type="Proteomes" id="UP000070578">
    <property type="component" value="Unassembled WGS sequence"/>
</dbReference>
<dbReference type="Gene3D" id="3.30.450.20">
    <property type="entry name" value="PAS domain"/>
    <property type="match status" value="3"/>
</dbReference>
<dbReference type="Gene3D" id="3.20.20.450">
    <property type="entry name" value="EAL domain"/>
    <property type="match status" value="1"/>
</dbReference>
<evidence type="ECO:0000313" key="6">
    <source>
        <dbReference type="EMBL" id="KXS33020.1"/>
    </source>
</evidence>
<dbReference type="InterPro" id="IPR000700">
    <property type="entry name" value="PAS-assoc_C"/>
</dbReference>
<dbReference type="InterPro" id="IPR003660">
    <property type="entry name" value="HAMP_dom"/>
</dbReference>
<dbReference type="InterPro" id="IPR013655">
    <property type="entry name" value="PAS_fold_3"/>
</dbReference>
<dbReference type="PROSITE" id="PS50885">
    <property type="entry name" value="HAMP"/>
    <property type="match status" value="1"/>
</dbReference>
<dbReference type="InterPro" id="IPR035965">
    <property type="entry name" value="PAS-like_dom_sf"/>
</dbReference>
<dbReference type="PROSITE" id="PS50113">
    <property type="entry name" value="PAC"/>
    <property type="match status" value="3"/>
</dbReference>
<dbReference type="PANTHER" id="PTHR44757">
    <property type="entry name" value="DIGUANYLATE CYCLASE DGCP"/>
    <property type="match status" value="1"/>
</dbReference>
<evidence type="ECO:0000259" key="1">
    <source>
        <dbReference type="PROSITE" id="PS50112"/>
    </source>
</evidence>
<dbReference type="NCBIfam" id="TIGR00254">
    <property type="entry name" value="GGDEF"/>
    <property type="match status" value="1"/>
</dbReference>
<proteinExistence type="predicted"/>
<dbReference type="SUPFAM" id="SSF141868">
    <property type="entry name" value="EAL domain-like"/>
    <property type="match status" value="1"/>
</dbReference>
<accession>A0A139BVL6</accession>
<evidence type="ECO:0000259" key="3">
    <source>
        <dbReference type="PROSITE" id="PS50883"/>
    </source>
</evidence>
<dbReference type="Gene3D" id="3.30.70.270">
    <property type="match status" value="1"/>
</dbReference>
<reference evidence="6 7" key="1">
    <citation type="submission" date="2016-02" db="EMBL/GenBank/DDBJ databases">
        <authorList>
            <person name="Wen L."/>
            <person name="He K."/>
            <person name="Yang H."/>
        </authorList>
    </citation>
    <scope>NUCLEOTIDE SEQUENCE [LARGE SCALE GENOMIC DNA]</scope>
    <source>
        <strain evidence="6">ShG14-8</strain>
    </source>
</reference>
<dbReference type="PROSITE" id="PS50887">
    <property type="entry name" value="GGDEF"/>
    <property type="match status" value="1"/>
</dbReference>
<dbReference type="InterPro" id="IPR035919">
    <property type="entry name" value="EAL_sf"/>
</dbReference>
<dbReference type="Pfam" id="PF13426">
    <property type="entry name" value="PAS_9"/>
    <property type="match status" value="1"/>
</dbReference>
<dbReference type="PROSITE" id="PS50883">
    <property type="entry name" value="EAL"/>
    <property type="match status" value="1"/>
</dbReference>
<dbReference type="Pfam" id="PF00672">
    <property type="entry name" value="HAMP"/>
    <property type="match status" value="1"/>
</dbReference>
<dbReference type="SUPFAM" id="SSF55073">
    <property type="entry name" value="Nucleotide cyclase"/>
    <property type="match status" value="1"/>
</dbReference>
<feature type="domain" description="PAS" evidence="1">
    <location>
        <begin position="652"/>
        <end position="723"/>
    </location>
</feature>
<dbReference type="Gene3D" id="2.10.70.100">
    <property type="match status" value="1"/>
</dbReference>
<dbReference type="InterPro" id="IPR000160">
    <property type="entry name" value="GGDEF_dom"/>
</dbReference>
<dbReference type="SMART" id="SM00267">
    <property type="entry name" value="GGDEF"/>
    <property type="match status" value="1"/>
</dbReference>
<dbReference type="CDD" id="cd00130">
    <property type="entry name" value="PAS"/>
    <property type="match status" value="3"/>
</dbReference>
<dbReference type="InterPro" id="IPR052155">
    <property type="entry name" value="Biofilm_reg_signaling"/>
</dbReference>
<dbReference type="GO" id="GO:0016020">
    <property type="term" value="C:membrane"/>
    <property type="evidence" value="ECO:0007669"/>
    <property type="project" value="InterPro"/>
</dbReference>
<gene>
    <name evidence="6" type="ORF">AWT59_0863</name>
</gene>
<dbReference type="GO" id="GO:0007165">
    <property type="term" value="P:signal transduction"/>
    <property type="evidence" value="ECO:0007669"/>
    <property type="project" value="InterPro"/>
</dbReference>
<dbReference type="InterPro" id="IPR001633">
    <property type="entry name" value="EAL_dom"/>
</dbReference>
<dbReference type="CDD" id="cd01948">
    <property type="entry name" value="EAL"/>
    <property type="match status" value="1"/>
</dbReference>
<dbReference type="FunFam" id="3.30.70.270:FF:000001">
    <property type="entry name" value="Diguanylate cyclase domain protein"/>
    <property type="match status" value="1"/>
</dbReference>
<feature type="domain" description="PAC" evidence="2">
    <location>
        <begin position="604"/>
        <end position="656"/>
    </location>
</feature>
<feature type="domain" description="EAL" evidence="3">
    <location>
        <begin position="956"/>
        <end position="1210"/>
    </location>
</feature>
<dbReference type="Gene3D" id="6.10.340.10">
    <property type="match status" value="1"/>
</dbReference>
<dbReference type="SMART" id="SM00086">
    <property type="entry name" value="PAC"/>
    <property type="match status" value="3"/>
</dbReference>
<comment type="caution">
    <text evidence="6">The sequence shown here is derived from an EMBL/GenBank/DDBJ whole genome shotgun (WGS) entry which is preliminary data.</text>
</comment>
<dbReference type="SUPFAM" id="SSF55785">
    <property type="entry name" value="PYP-like sensor domain (PAS domain)"/>
    <property type="match status" value="3"/>
</dbReference>
<dbReference type="CDD" id="cd01949">
    <property type="entry name" value="GGDEF"/>
    <property type="match status" value="1"/>
</dbReference>
<dbReference type="Pfam" id="PF08448">
    <property type="entry name" value="PAS_4"/>
    <property type="match status" value="1"/>
</dbReference>
<dbReference type="SMART" id="SM00091">
    <property type="entry name" value="PAS"/>
    <property type="match status" value="3"/>
</dbReference>
<evidence type="ECO:0000259" key="2">
    <source>
        <dbReference type="PROSITE" id="PS50113"/>
    </source>
</evidence>
<dbReference type="SUPFAM" id="SSF158472">
    <property type="entry name" value="HAMP domain-like"/>
    <property type="match status" value="1"/>
</dbReference>
<dbReference type="Pfam" id="PF08447">
    <property type="entry name" value="PAS_3"/>
    <property type="match status" value="1"/>
</dbReference>
<protein>
    <submittedName>
        <fullName evidence="6">Diguanylate cyclase</fullName>
    </submittedName>
</protein>
<dbReference type="CDD" id="cd18774">
    <property type="entry name" value="PDC2_HK_sensor"/>
    <property type="match status" value="1"/>
</dbReference>